<geneLocation type="plasmid" evidence="1 2">
    <name>unnamed1</name>
</geneLocation>
<name>A0ABY7XGQ7_9BACL</name>
<keyword evidence="1" id="KW-0614">Plasmid</keyword>
<proteinExistence type="predicted"/>
<gene>
    <name evidence="1" type="ORF">PUW25_25955</name>
</gene>
<dbReference type="Proteomes" id="UP001221519">
    <property type="component" value="Plasmid unnamed1"/>
</dbReference>
<sequence>MTAMTVEDMYAMKPVGSVIPFFNFTGYKSGDSVQVADGAYDYDNKVYVVEGSRIQHIWHNEENQMAFEFEGI</sequence>
<reference evidence="1 2" key="1">
    <citation type="submission" date="2023-02" db="EMBL/GenBank/DDBJ databases">
        <title>Pathogen: clinical or host-associated sample.</title>
        <authorList>
            <person name="Hergert J."/>
            <person name="Casey R."/>
            <person name="Wagner J."/>
            <person name="Young E.L."/>
            <person name="Oakeson K.F."/>
        </authorList>
    </citation>
    <scope>NUCLEOTIDE SEQUENCE [LARGE SCALE GENOMIC DNA]</scope>
    <source>
        <strain evidence="1 2">2022CK-00829</strain>
        <plasmid evidence="1 2">unnamed1</plasmid>
    </source>
</reference>
<keyword evidence="2" id="KW-1185">Reference proteome</keyword>
<organism evidence="1 2">
    <name type="scientific">Paenibacillus urinalis</name>
    <dbReference type="NCBI Taxonomy" id="521520"/>
    <lineage>
        <taxon>Bacteria</taxon>
        <taxon>Bacillati</taxon>
        <taxon>Bacillota</taxon>
        <taxon>Bacilli</taxon>
        <taxon>Bacillales</taxon>
        <taxon>Paenibacillaceae</taxon>
        <taxon>Paenibacillus</taxon>
    </lineage>
</organism>
<evidence type="ECO:0000313" key="1">
    <source>
        <dbReference type="EMBL" id="WDI05017.1"/>
    </source>
</evidence>
<dbReference type="RefSeq" id="WP_274338639.1">
    <property type="nucleotide sequence ID" value="NZ_CP118109.1"/>
</dbReference>
<accession>A0ABY7XGQ7</accession>
<evidence type="ECO:0000313" key="2">
    <source>
        <dbReference type="Proteomes" id="UP001221519"/>
    </source>
</evidence>
<protein>
    <submittedName>
        <fullName evidence="1">Uncharacterized protein</fullName>
    </submittedName>
</protein>
<dbReference type="EMBL" id="CP118109">
    <property type="protein sequence ID" value="WDI05017.1"/>
    <property type="molecule type" value="Genomic_DNA"/>
</dbReference>